<feature type="transmembrane region" description="Helical" evidence="5">
    <location>
        <begin position="230"/>
        <end position="252"/>
    </location>
</feature>
<dbReference type="KEGG" id="tem:JW646_05520"/>
<dbReference type="EMBL" id="CP081135">
    <property type="protein sequence ID" value="UEL48909.1"/>
    <property type="molecule type" value="Genomic_DNA"/>
</dbReference>
<keyword evidence="7" id="KW-1185">Reference proteome</keyword>
<evidence type="ECO:0000313" key="7">
    <source>
        <dbReference type="Proteomes" id="UP001198983"/>
    </source>
</evidence>
<dbReference type="InterPro" id="IPR000292">
    <property type="entry name" value="For/NO2_transpt"/>
</dbReference>
<dbReference type="InterPro" id="IPR023271">
    <property type="entry name" value="Aquaporin-like"/>
</dbReference>
<feature type="transmembrane region" description="Helical" evidence="5">
    <location>
        <begin position="184"/>
        <end position="210"/>
    </location>
</feature>
<evidence type="ECO:0000256" key="3">
    <source>
        <dbReference type="ARBA" id="ARBA00022989"/>
    </source>
</evidence>
<dbReference type="Pfam" id="PF01226">
    <property type="entry name" value="Form_Nir_trans"/>
    <property type="match status" value="1"/>
</dbReference>
<organism evidence="6 7">
    <name type="scientific">Terrisporobacter hibernicus</name>
    <dbReference type="NCBI Taxonomy" id="2813371"/>
    <lineage>
        <taxon>Bacteria</taxon>
        <taxon>Bacillati</taxon>
        <taxon>Bacillota</taxon>
        <taxon>Clostridia</taxon>
        <taxon>Peptostreptococcales</taxon>
        <taxon>Peptostreptococcaceae</taxon>
        <taxon>Terrisporobacter</taxon>
    </lineage>
</organism>
<dbReference type="Gene3D" id="1.20.1080.10">
    <property type="entry name" value="Glycerol uptake facilitator protein"/>
    <property type="match status" value="1"/>
</dbReference>
<dbReference type="PANTHER" id="PTHR30520">
    <property type="entry name" value="FORMATE TRANSPORTER-RELATED"/>
    <property type="match status" value="1"/>
</dbReference>
<protein>
    <submittedName>
        <fullName evidence="6">Formate/nitrite transporter family protein</fullName>
    </submittedName>
</protein>
<accession>A0AAX2ZHU2</accession>
<name>A0AAX2ZHU2_9FIRM</name>
<evidence type="ECO:0000256" key="1">
    <source>
        <dbReference type="ARBA" id="ARBA00004141"/>
    </source>
</evidence>
<evidence type="ECO:0000256" key="2">
    <source>
        <dbReference type="ARBA" id="ARBA00022692"/>
    </source>
</evidence>
<dbReference type="PANTHER" id="PTHR30520:SF8">
    <property type="entry name" value="NITRITE TRANSPORTER NIRC"/>
    <property type="match status" value="1"/>
</dbReference>
<proteinExistence type="predicted"/>
<sequence length="268" mass="28405">MNQETLDLLAHKAEVKVETLNDSKIKYIVSSIFAGMFIGLGCILIFTIGGMFHASNFSGTNLLVGISFSFALSMVILLGYELFTSNTMVMVVGSLAKAVSVKDTCRILLYSYGGNLLGALLVSGLFIGTGMGSTGSTIEYFAYAAAHKIETGSVQLIFQGILCNILVCASVLGAYKTKDEAGRILVVFLCLFAFVTSGFQHCIANMTTLITCLLSPLPNTVTIGVAASHILFVTIGNIIGGGLFLGAGTYLLSKEKTKKNKEQLSKAC</sequence>
<dbReference type="AlphaFoldDB" id="A0AAX2ZHU2"/>
<feature type="transmembrane region" description="Helical" evidence="5">
    <location>
        <begin position="156"/>
        <end position="175"/>
    </location>
</feature>
<gene>
    <name evidence="6" type="ORF">JW646_05520</name>
</gene>
<dbReference type="RefSeq" id="WP_228416866.1">
    <property type="nucleotide sequence ID" value="NZ_CP081135.1"/>
</dbReference>
<keyword evidence="4 5" id="KW-0472">Membrane</keyword>
<reference evidence="6 7" key="1">
    <citation type="journal article" date="2023" name="Int. J. Syst. Evol. Microbiol.">
        <title>Terrisporobacter hibernicus sp. nov., isolated from bovine faeces in Northern Ireland.</title>
        <authorList>
            <person name="Mitchell M."/>
            <person name="Nguyen S.V."/>
            <person name="Connor M."/>
            <person name="Fairley D.J."/>
            <person name="Donoghue O."/>
            <person name="Marshall H."/>
            <person name="Koolman L."/>
            <person name="McMullan G."/>
            <person name="Schaffer K.E."/>
            <person name="McGrath J.W."/>
            <person name="Fanning S."/>
        </authorList>
    </citation>
    <scope>NUCLEOTIDE SEQUENCE [LARGE SCALE GENOMIC DNA]</scope>
    <source>
        <strain evidence="6 7">MCA3</strain>
    </source>
</reference>
<evidence type="ECO:0000313" key="6">
    <source>
        <dbReference type="EMBL" id="UEL48909.1"/>
    </source>
</evidence>
<feature type="transmembrane region" description="Helical" evidence="5">
    <location>
        <begin position="62"/>
        <end position="80"/>
    </location>
</feature>
<dbReference type="Proteomes" id="UP001198983">
    <property type="component" value="Chromosome"/>
</dbReference>
<comment type="subcellular location">
    <subcellularLocation>
        <location evidence="1">Membrane</location>
        <topology evidence="1">Multi-pass membrane protein</topology>
    </subcellularLocation>
</comment>
<feature type="transmembrane region" description="Helical" evidence="5">
    <location>
        <begin position="107"/>
        <end position="127"/>
    </location>
</feature>
<keyword evidence="2 5" id="KW-0812">Transmembrane</keyword>
<evidence type="ECO:0000256" key="5">
    <source>
        <dbReference type="SAM" id="Phobius"/>
    </source>
</evidence>
<feature type="transmembrane region" description="Helical" evidence="5">
    <location>
        <begin position="27"/>
        <end position="50"/>
    </location>
</feature>
<dbReference type="GO" id="GO:0005886">
    <property type="term" value="C:plasma membrane"/>
    <property type="evidence" value="ECO:0007669"/>
    <property type="project" value="TreeGrafter"/>
</dbReference>
<evidence type="ECO:0000256" key="4">
    <source>
        <dbReference type="ARBA" id="ARBA00023136"/>
    </source>
</evidence>
<keyword evidence="3 5" id="KW-1133">Transmembrane helix</keyword>
<dbReference type="GO" id="GO:0015499">
    <property type="term" value="F:formate transmembrane transporter activity"/>
    <property type="evidence" value="ECO:0007669"/>
    <property type="project" value="TreeGrafter"/>
</dbReference>